<organism evidence="1 2">
    <name type="scientific">Mesorhabditis belari</name>
    <dbReference type="NCBI Taxonomy" id="2138241"/>
    <lineage>
        <taxon>Eukaryota</taxon>
        <taxon>Metazoa</taxon>
        <taxon>Ecdysozoa</taxon>
        <taxon>Nematoda</taxon>
        <taxon>Chromadorea</taxon>
        <taxon>Rhabditida</taxon>
        <taxon>Rhabditina</taxon>
        <taxon>Rhabditomorpha</taxon>
        <taxon>Rhabditoidea</taxon>
        <taxon>Rhabditidae</taxon>
        <taxon>Mesorhabditinae</taxon>
        <taxon>Mesorhabditis</taxon>
    </lineage>
</organism>
<sequence length="225" mass="25984">MDRLPQERIDSLLREIATNLEKLRNGMEQSVFEKYVTAFDDFFKGTLIMGGFLQLCELLVPRELTREHEEVRNMLCEIGDTKLANKRIVRRKFQAKDAIIYRLPDFGDMRARIALSLASRGLLMESGLDEVIYEATRFYVMDILLYAVRGEVEHDGFIQAAQAEPLTINDFNEVLKKRSEDPDLNEAQRLLASKEVAREICAFSEKTFHTRSAKSCKTTFVEETF</sequence>
<dbReference type="AlphaFoldDB" id="A0AAF3EW83"/>
<name>A0AAF3EW83_9BILA</name>
<protein>
    <submittedName>
        <fullName evidence="2">Uncharacterized protein</fullName>
    </submittedName>
</protein>
<evidence type="ECO:0000313" key="1">
    <source>
        <dbReference type="Proteomes" id="UP000887575"/>
    </source>
</evidence>
<dbReference type="Proteomes" id="UP000887575">
    <property type="component" value="Unassembled WGS sequence"/>
</dbReference>
<proteinExistence type="predicted"/>
<evidence type="ECO:0000313" key="2">
    <source>
        <dbReference type="WBParaSite" id="MBELARI_LOCUS18379"/>
    </source>
</evidence>
<reference evidence="2" key="1">
    <citation type="submission" date="2024-02" db="UniProtKB">
        <authorList>
            <consortium name="WormBaseParasite"/>
        </authorList>
    </citation>
    <scope>IDENTIFICATION</scope>
</reference>
<accession>A0AAF3EW83</accession>
<keyword evidence="1" id="KW-1185">Reference proteome</keyword>
<dbReference type="WBParaSite" id="MBELARI_LOCUS18379">
    <property type="protein sequence ID" value="MBELARI_LOCUS18379"/>
    <property type="gene ID" value="MBELARI_LOCUS18379"/>
</dbReference>